<dbReference type="PANTHER" id="PTHR30146">
    <property type="entry name" value="LACI-RELATED TRANSCRIPTIONAL REPRESSOR"/>
    <property type="match status" value="1"/>
</dbReference>
<keyword evidence="3" id="KW-0804">Transcription</keyword>
<keyword evidence="7" id="KW-1185">Reference proteome</keyword>
<evidence type="ECO:0000313" key="6">
    <source>
        <dbReference type="EMBL" id="GAA3833968.1"/>
    </source>
</evidence>
<dbReference type="PRINTS" id="PR00036">
    <property type="entry name" value="HTHLACI"/>
</dbReference>
<dbReference type="Gene3D" id="3.40.50.2300">
    <property type="match status" value="2"/>
</dbReference>
<dbReference type="Gene3D" id="1.10.260.40">
    <property type="entry name" value="lambda repressor-like DNA-binding domains"/>
    <property type="match status" value="1"/>
</dbReference>
<dbReference type="EMBL" id="BAAAZR010000035">
    <property type="protein sequence ID" value="GAA3833968.1"/>
    <property type="molecule type" value="Genomic_DNA"/>
</dbReference>
<dbReference type="InterPro" id="IPR010982">
    <property type="entry name" value="Lambda_DNA-bd_dom_sf"/>
</dbReference>
<protein>
    <submittedName>
        <fullName evidence="6">LacI family DNA-binding transcriptional regulator</fullName>
    </submittedName>
</protein>
<gene>
    <name evidence="6" type="ORF">GCM10022226_64160</name>
</gene>
<dbReference type="RefSeq" id="WP_344948877.1">
    <property type="nucleotide sequence ID" value="NZ_BAAAZR010000035.1"/>
</dbReference>
<dbReference type="PANTHER" id="PTHR30146:SF153">
    <property type="entry name" value="LACTOSE OPERON REPRESSOR"/>
    <property type="match status" value="1"/>
</dbReference>
<keyword evidence="1" id="KW-0805">Transcription regulation</keyword>
<dbReference type="SMART" id="SM00354">
    <property type="entry name" value="HTH_LACI"/>
    <property type="match status" value="1"/>
</dbReference>
<dbReference type="Pfam" id="PF00356">
    <property type="entry name" value="LacI"/>
    <property type="match status" value="1"/>
</dbReference>
<organism evidence="6 7">
    <name type="scientific">Sphaerisporangium flaviroseum</name>
    <dbReference type="NCBI Taxonomy" id="509199"/>
    <lineage>
        <taxon>Bacteria</taxon>
        <taxon>Bacillati</taxon>
        <taxon>Actinomycetota</taxon>
        <taxon>Actinomycetes</taxon>
        <taxon>Streptosporangiales</taxon>
        <taxon>Streptosporangiaceae</taxon>
        <taxon>Sphaerisporangium</taxon>
    </lineage>
</organism>
<feature type="region of interest" description="Disordered" evidence="4">
    <location>
        <begin position="335"/>
        <end position="358"/>
    </location>
</feature>
<evidence type="ECO:0000259" key="5">
    <source>
        <dbReference type="PROSITE" id="PS50932"/>
    </source>
</evidence>
<evidence type="ECO:0000256" key="2">
    <source>
        <dbReference type="ARBA" id="ARBA00023125"/>
    </source>
</evidence>
<evidence type="ECO:0000256" key="4">
    <source>
        <dbReference type="SAM" id="MobiDB-lite"/>
    </source>
</evidence>
<dbReference type="SUPFAM" id="SSF53822">
    <property type="entry name" value="Periplasmic binding protein-like I"/>
    <property type="match status" value="1"/>
</dbReference>
<dbReference type="CDD" id="cd01392">
    <property type="entry name" value="HTH_LacI"/>
    <property type="match status" value="1"/>
</dbReference>
<dbReference type="GO" id="GO:0003677">
    <property type="term" value="F:DNA binding"/>
    <property type="evidence" value="ECO:0007669"/>
    <property type="project" value="UniProtKB-KW"/>
</dbReference>
<comment type="caution">
    <text evidence="6">The sequence shown here is derived from an EMBL/GenBank/DDBJ whole genome shotgun (WGS) entry which is preliminary data.</text>
</comment>
<dbReference type="Proteomes" id="UP001500888">
    <property type="component" value="Unassembled WGS sequence"/>
</dbReference>
<name>A0ABP7J3M5_9ACTN</name>
<feature type="domain" description="HTH lacI-type" evidence="5">
    <location>
        <begin position="7"/>
        <end position="61"/>
    </location>
</feature>
<reference evidence="7" key="1">
    <citation type="journal article" date="2019" name="Int. J. Syst. Evol. Microbiol.">
        <title>The Global Catalogue of Microorganisms (GCM) 10K type strain sequencing project: providing services to taxonomists for standard genome sequencing and annotation.</title>
        <authorList>
            <consortium name="The Broad Institute Genomics Platform"/>
            <consortium name="The Broad Institute Genome Sequencing Center for Infectious Disease"/>
            <person name="Wu L."/>
            <person name="Ma J."/>
        </authorList>
    </citation>
    <scope>NUCLEOTIDE SEQUENCE [LARGE SCALE GENOMIC DNA]</scope>
    <source>
        <strain evidence="7">JCM 16908</strain>
    </source>
</reference>
<keyword evidence="2 6" id="KW-0238">DNA-binding</keyword>
<sequence>MPEQPQVTLDDVAQAAGVSPATASRVLNGATQVRADLRDRVLEAAGRLAYTPNPHARALARASSPAVGVICHDIGDPYFAGIARGVMRTAAEEGLQVILGSTFREREREVAYVSMMRGQRVRAILLIGSGFEDRPWQKAMQGELAPYIAAGGRVAAVSRHQGLRVDTVLPENREGAAALAGALLALGHRDFAVLTGPASLTTVVDRLGGFKNALAEAGVTLAPDQIVEGAFTRDGGYEAATELLRRGLRATCVFALTDVMAVGALTALREHGLAVPADVSLAGFDDIPIVVDLTPPLTTFRLPLEDLGRRVMAMALQPARARSRTDRVLGEVVLRESTAPPARPAGWSPAPPAERISQ</sequence>
<dbReference type="InterPro" id="IPR000843">
    <property type="entry name" value="HTH_LacI"/>
</dbReference>
<dbReference type="CDD" id="cd06267">
    <property type="entry name" value="PBP1_LacI_sugar_binding-like"/>
    <property type="match status" value="1"/>
</dbReference>
<dbReference type="PROSITE" id="PS00356">
    <property type="entry name" value="HTH_LACI_1"/>
    <property type="match status" value="1"/>
</dbReference>
<evidence type="ECO:0000256" key="1">
    <source>
        <dbReference type="ARBA" id="ARBA00023015"/>
    </source>
</evidence>
<dbReference type="PROSITE" id="PS50932">
    <property type="entry name" value="HTH_LACI_2"/>
    <property type="match status" value="1"/>
</dbReference>
<accession>A0ABP7J3M5</accession>
<dbReference type="SUPFAM" id="SSF47413">
    <property type="entry name" value="lambda repressor-like DNA-binding domains"/>
    <property type="match status" value="1"/>
</dbReference>
<dbReference type="Pfam" id="PF13377">
    <property type="entry name" value="Peripla_BP_3"/>
    <property type="match status" value="1"/>
</dbReference>
<proteinExistence type="predicted"/>
<evidence type="ECO:0000256" key="3">
    <source>
        <dbReference type="ARBA" id="ARBA00023163"/>
    </source>
</evidence>
<dbReference type="InterPro" id="IPR028082">
    <property type="entry name" value="Peripla_BP_I"/>
</dbReference>
<dbReference type="InterPro" id="IPR046335">
    <property type="entry name" value="LacI/GalR-like_sensor"/>
</dbReference>
<evidence type="ECO:0000313" key="7">
    <source>
        <dbReference type="Proteomes" id="UP001500888"/>
    </source>
</evidence>